<evidence type="ECO:0000313" key="4">
    <source>
        <dbReference type="Proteomes" id="UP001500459"/>
    </source>
</evidence>
<name>A0ABP6UKX8_9FLAO</name>
<protein>
    <recommendedName>
        <fullName evidence="2">Secretion system C-terminal sorting domain-containing protein</fullName>
    </recommendedName>
</protein>
<dbReference type="Proteomes" id="UP001500459">
    <property type="component" value="Unassembled WGS sequence"/>
</dbReference>
<feature type="domain" description="Secretion system C-terminal sorting" evidence="2">
    <location>
        <begin position="749"/>
        <end position="815"/>
    </location>
</feature>
<comment type="caution">
    <text evidence="3">The sequence shown here is derived from an EMBL/GenBank/DDBJ whole genome shotgun (WGS) entry which is preliminary data.</text>
</comment>
<dbReference type="EMBL" id="BAABCW010000010">
    <property type="protein sequence ID" value="GAA3510857.1"/>
    <property type="molecule type" value="Genomic_DNA"/>
</dbReference>
<sequence length="822" mass="92049">MNKIKPLFTILIICFKGFTQTSEQNTPAENAYFNAFFLPQEQASNLQSALDTHGAVRLGDGDYSAAGDIIMTSNQSFYGNLNQRGTYTGGNITIRKGSTNVHLENYDGLIENTINKIIFESGDPITNSTFSSIYYSELVLNNGALENNLFTDISRVTTSFNCSESGYFRNNIFIKIFQQSSDDQVTMIGNDDTPSYGNLELSRNILTNRRNSTFYENLENHKLVGYDAELWGNLTGTEANAAFYFRDIDNLKMYNGSGYSNSGAAEYDIEADKLIMLRKNIFSESQPTIRANTNFLGMWIEGDAPIKENNVWDFTAHSSSNNITSLNDNDLSSTLTGEDATKLRDLILDTEYRPIPKPTFETLPNPTGGNWATERLDKPDESTAIQALIDANGIAELEDRTYYIGSPIYLENKEGIVGKGTGKTAIVGLTDDFPLIYCRDDITENSDPDNIFVGQLTNVSYKIAHMTLQGGSDGIYVQPIGNETTVLQITNTAWRHLIFRNQTNGIHLDSFYGFDNNFLYNLNFVDCNKGFYQNAQPRPGGTSGEWSTMTYIDKTVFYQCQFINCNIGVDMQAQRPNNLDAWIDCNFDGNEVAMHTRNSNALYCANSIFTNTYGEYIQTGGAPMSYYSCDFSNNTTSTLFFNHTIYAEGCNFNDAMPFDVDRNNGQYYLSNNKIDNTIDISNINRGFLINNEFTTDSSLNKLMIEVVDGNPLIILDEPSNPYPQLLVTQDNSNTLSITNTNSTNNNILVYPNPSSDIITINSEEGLTPSLYSLYDIQGKMIETHTINSNSTVLNLEKYTSGIYILKITQNNQKIESFKIIKK</sequence>
<reference evidence="4" key="1">
    <citation type="journal article" date="2019" name="Int. J. Syst. Evol. Microbiol.">
        <title>The Global Catalogue of Microorganisms (GCM) 10K type strain sequencing project: providing services to taxonomists for standard genome sequencing and annotation.</title>
        <authorList>
            <consortium name="The Broad Institute Genomics Platform"/>
            <consortium name="The Broad Institute Genome Sequencing Center for Infectious Disease"/>
            <person name="Wu L."/>
            <person name="Ma J."/>
        </authorList>
    </citation>
    <scope>NUCLEOTIDE SEQUENCE [LARGE SCALE GENOMIC DNA]</scope>
    <source>
        <strain evidence="4">JCM 17106</strain>
    </source>
</reference>
<organism evidence="3 4">
    <name type="scientific">Aquimarina addita</name>
    <dbReference type="NCBI Taxonomy" id="870485"/>
    <lineage>
        <taxon>Bacteria</taxon>
        <taxon>Pseudomonadati</taxon>
        <taxon>Bacteroidota</taxon>
        <taxon>Flavobacteriia</taxon>
        <taxon>Flavobacteriales</taxon>
        <taxon>Flavobacteriaceae</taxon>
        <taxon>Aquimarina</taxon>
    </lineage>
</organism>
<dbReference type="RefSeq" id="WP_344927978.1">
    <property type="nucleotide sequence ID" value="NZ_BAABCW010000010.1"/>
</dbReference>
<keyword evidence="4" id="KW-1185">Reference proteome</keyword>
<evidence type="ECO:0000313" key="3">
    <source>
        <dbReference type="EMBL" id="GAA3510857.1"/>
    </source>
</evidence>
<dbReference type="InterPro" id="IPR026444">
    <property type="entry name" value="Secre_tail"/>
</dbReference>
<evidence type="ECO:0000259" key="2">
    <source>
        <dbReference type="Pfam" id="PF18962"/>
    </source>
</evidence>
<proteinExistence type="predicted"/>
<dbReference type="NCBIfam" id="TIGR04183">
    <property type="entry name" value="Por_Secre_tail"/>
    <property type="match status" value="1"/>
</dbReference>
<evidence type="ECO:0000256" key="1">
    <source>
        <dbReference type="ARBA" id="ARBA00022729"/>
    </source>
</evidence>
<accession>A0ABP6UKX8</accession>
<gene>
    <name evidence="3" type="ORF">GCM10022393_25610</name>
</gene>
<keyword evidence="1" id="KW-0732">Signal</keyword>
<dbReference type="Pfam" id="PF18962">
    <property type="entry name" value="Por_Secre_tail"/>
    <property type="match status" value="1"/>
</dbReference>